<dbReference type="AlphaFoldDB" id="A0A5D1ZZU1"/>
<feature type="transmembrane region" description="Helical" evidence="1">
    <location>
        <begin position="20"/>
        <end position="39"/>
    </location>
</feature>
<protein>
    <submittedName>
        <fullName evidence="2">Uncharacterized protein</fullName>
    </submittedName>
</protein>
<keyword evidence="1" id="KW-1133">Transmembrane helix</keyword>
<keyword evidence="1" id="KW-0472">Membrane</keyword>
<proteinExistence type="predicted"/>
<gene>
    <name evidence="2" type="ORF">ES288_D13G173700v1</name>
</gene>
<evidence type="ECO:0000313" key="2">
    <source>
        <dbReference type="EMBL" id="TYG37843.1"/>
    </source>
</evidence>
<accession>A0A5D1ZZU1</accession>
<evidence type="ECO:0000313" key="3">
    <source>
        <dbReference type="Proteomes" id="UP000323506"/>
    </source>
</evidence>
<organism evidence="2 3">
    <name type="scientific">Gossypium darwinii</name>
    <name type="common">Darwin's cotton</name>
    <name type="synonym">Gossypium barbadense var. darwinii</name>
    <dbReference type="NCBI Taxonomy" id="34276"/>
    <lineage>
        <taxon>Eukaryota</taxon>
        <taxon>Viridiplantae</taxon>
        <taxon>Streptophyta</taxon>
        <taxon>Embryophyta</taxon>
        <taxon>Tracheophyta</taxon>
        <taxon>Spermatophyta</taxon>
        <taxon>Magnoliopsida</taxon>
        <taxon>eudicotyledons</taxon>
        <taxon>Gunneridae</taxon>
        <taxon>Pentapetalae</taxon>
        <taxon>rosids</taxon>
        <taxon>malvids</taxon>
        <taxon>Malvales</taxon>
        <taxon>Malvaceae</taxon>
        <taxon>Malvoideae</taxon>
        <taxon>Gossypium</taxon>
    </lineage>
</organism>
<sequence length="55" mass="6920">MWRMVHLQTLSSQINLGLFLNHWWLFILPRFWKVWFIYMNRVLSIGISRCKYFDN</sequence>
<keyword evidence="3" id="KW-1185">Reference proteome</keyword>
<evidence type="ECO:0000256" key="1">
    <source>
        <dbReference type="SAM" id="Phobius"/>
    </source>
</evidence>
<name>A0A5D1ZZU1_GOSDA</name>
<dbReference type="EMBL" id="CM017713">
    <property type="protein sequence ID" value="TYG37843.1"/>
    <property type="molecule type" value="Genomic_DNA"/>
</dbReference>
<dbReference type="Proteomes" id="UP000323506">
    <property type="component" value="Chromosome D13"/>
</dbReference>
<keyword evidence="1" id="KW-0812">Transmembrane</keyword>
<reference evidence="2 3" key="1">
    <citation type="submission" date="2019-06" db="EMBL/GenBank/DDBJ databases">
        <title>WGS assembly of Gossypium darwinii.</title>
        <authorList>
            <person name="Chen Z.J."/>
            <person name="Sreedasyam A."/>
            <person name="Ando A."/>
            <person name="Song Q."/>
            <person name="De L."/>
            <person name="Hulse-Kemp A."/>
            <person name="Ding M."/>
            <person name="Ye W."/>
            <person name="Kirkbride R."/>
            <person name="Jenkins J."/>
            <person name="Plott C."/>
            <person name="Lovell J."/>
            <person name="Lin Y.-M."/>
            <person name="Vaughn R."/>
            <person name="Liu B."/>
            <person name="Li W."/>
            <person name="Simpson S."/>
            <person name="Scheffler B."/>
            <person name="Saski C."/>
            <person name="Grover C."/>
            <person name="Hu G."/>
            <person name="Conover J."/>
            <person name="Carlson J."/>
            <person name="Shu S."/>
            <person name="Boston L."/>
            <person name="Williams M."/>
            <person name="Peterson D."/>
            <person name="Mcgee K."/>
            <person name="Jones D."/>
            <person name="Wendel J."/>
            <person name="Stelly D."/>
            <person name="Grimwood J."/>
            <person name="Schmutz J."/>
        </authorList>
    </citation>
    <scope>NUCLEOTIDE SEQUENCE [LARGE SCALE GENOMIC DNA]</scope>
    <source>
        <strain evidence="2">1808015.09</strain>
    </source>
</reference>